<reference evidence="5 6" key="1">
    <citation type="submission" date="2019-09" db="EMBL/GenBank/DDBJ databases">
        <title>Bird 10,000 Genomes (B10K) Project - Family phase.</title>
        <authorList>
            <person name="Zhang G."/>
        </authorList>
    </citation>
    <scope>NUCLEOTIDE SEQUENCE [LARGE SCALE GENOMIC DNA]</scope>
    <source>
        <strain evidence="5">B10K-DU-002-35</strain>
        <tissue evidence="5">Muscle</tissue>
    </source>
</reference>
<keyword evidence="1 2" id="KW-0175">Coiled coil</keyword>
<dbReference type="Proteomes" id="UP000565785">
    <property type="component" value="Unassembled WGS sequence"/>
</dbReference>
<organism evidence="5 6">
    <name type="scientific">Rhinopomastus cyanomelas</name>
    <name type="common">Common scimitarbill</name>
    <dbReference type="NCBI Taxonomy" id="113115"/>
    <lineage>
        <taxon>Eukaryota</taxon>
        <taxon>Metazoa</taxon>
        <taxon>Chordata</taxon>
        <taxon>Craniata</taxon>
        <taxon>Vertebrata</taxon>
        <taxon>Euteleostomi</taxon>
        <taxon>Archelosauria</taxon>
        <taxon>Archosauria</taxon>
        <taxon>Dinosauria</taxon>
        <taxon>Saurischia</taxon>
        <taxon>Theropoda</taxon>
        <taxon>Coelurosauria</taxon>
        <taxon>Aves</taxon>
        <taxon>Neognathae</taxon>
        <taxon>Neoaves</taxon>
        <taxon>Telluraves</taxon>
        <taxon>Coraciimorphae</taxon>
        <taxon>Bucerotiformes</taxon>
        <taxon>Rhinopomastidae</taxon>
        <taxon>Rhinopomastus</taxon>
    </lineage>
</organism>
<dbReference type="InterPro" id="IPR025252">
    <property type="entry name" value="DUF4200"/>
</dbReference>
<dbReference type="Pfam" id="PF13863">
    <property type="entry name" value="DUF4200"/>
    <property type="match status" value="1"/>
</dbReference>
<feature type="compositionally biased region" description="Basic and acidic residues" evidence="3">
    <location>
        <begin position="26"/>
        <end position="40"/>
    </location>
</feature>
<dbReference type="GO" id="GO:0005856">
    <property type="term" value="C:cytoskeleton"/>
    <property type="evidence" value="ECO:0007669"/>
    <property type="project" value="UniProtKB-ARBA"/>
</dbReference>
<comment type="caution">
    <text evidence="5">The sequence shown here is derived from an EMBL/GenBank/DDBJ whole genome shotgun (WGS) entry which is preliminary data.</text>
</comment>
<feature type="non-terminal residue" evidence="5">
    <location>
        <position position="201"/>
    </location>
</feature>
<dbReference type="OrthoDB" id="2134857at2759"/>
<evidence type="ECO:0000256" key="3">
    <source>
        <dbReference type="SAM" id="MobiDB-lite"/>
    </source>
</evidence>
<feature type="coiled-coil region" evidence="2">
    <location>
        <begin position="140"/>
        <end position="167"/>
    </location>
</feature>
<evidence type="ECO:0000313" key="5">
    <source>
        <dbReference type="EMBL" id="NXN95693.1"/>
    </source>
</evidence>
<dbReference type="PANTHER" id="PTHR21683">
    <property type="entry name" value="COILED-COIL DOMAIN-CONTAINING PROTEIN 42 LIKE-2-LIKE-RELATED"/>
    <property type="match status" value="1"/>
</dbReference>
<evidence type="ECO:0000256" key="1">
    <source>
        <dbReference type="ARBA" id="ARBA00023054"/>
    </source>
</evidence>
<feature type="domain" description="DUF4200" evidence="4">
    <location>
        <begin position="2"/>
        <end position="96"/>
    </location>
</feature>
<dbReference type="GO" id="GO:0007286">
    <property type="term" value="P:spermatid development"/>
    <property type="evidence" value="ECO:0007669"/>
    <property type="project" value="TreeGrafter"/>
</dbReference>
<feature type="coiled-coil region" evidence="2">
    <location>
        <begin position="53"/>
        <end position="80"/>
    </location>
</feature>
<feature type="non-terminal residue" evidence="5">
    <location>
        <position position="1"/>
    </location>
</feature>
<evidence type="ECO:0000259" key="4">
    <source>
        <dbReference type="Pfam" id="PF13863"/>
    </source>
</evidence>
<dbReference type="PANTHER" id="PTHR21683:SF8">
    <property type="entry name" value="COILED-COIL DOMAIN-CONTAINING PROTEIN 42"/>
    <property type="match status" value="1"/>
</dbReference>
<sequence>QAFKKRMETVDCQRRDLQTKQIQMKSHMEDSERTLKENEKTSTTALKKGHREMLQKKSEILRAKEKLKALRNKYQKLCNTVQKYFIFTKYLEDVMKISKEIQEAIERYRTHVRMEKDPLQSQQGHKEMSEQARVLLGHYIAEKEAEILQYKNELKQHQLHLDQAQKDVFRWETSWADTQNTTAEKTMKLETLKMSIFNLFQ</sequence>
<dbReference type="EMBL" id="VXBP01003551">
    <property type="protein sequence ID" value="NXN95693.1"/>
    <property type="molecule type" value="Genomic_DNA"/>
</dbReference>
<evidence type="ECO:0000313" key="6">
    <source>
        <dbReference type="Proteomes" id="UP000565785"/>
    </source>
</evidence>
<proteinExistence type="predicted"/>
<dbReference type="InterPro" id="IPR051147">
    <property type="entry name" value="CFAP_domain-containing"/>
</dbReference>
<feature type="region of interest" description="Disordered" evidence="3">
    <location>
        <begin position="23"/>
        <end position="44"/>
    </location>
</feature>
<protein>
    <submittedName>
        <fullName evidence="5">CCD42 protein</fullName>
    </submittedName>
</protein>
<name>A0A7L1NA06_RHICY</name>
<keyword evidence="6" id="KW-1185">Reference proteome</keyword>
<dbReference type="AlphaFoldDB" id="A0A7L1NA06"/>
<gene>
    <name evidence="5" type="primary">Ccdc42</name>
    <name evidence="5" type="ORF">RHICYA_R14744</name>
</gene>
<evidence type="ECO:0000256" key="2">
    <source>
        <dbReference type="SAM" id="Coils"/>
    </source>
</evidence>
<accession>A0A7L1NA06</accession>